<dbReference type="EMBL" id="QOVW01000059">
    <property type="protein sequence ID" value="RDB36576.1"/>
    <property type="molecule type" value="Genomic_DNA"/>
</dbReference>
<keyword evidence="3" id="KW-0418">Kinase</keyword>
<dbReference type="GO" id="GO:0009229">
    <property type="term" value="P:thiamine diphosphate biosynthetic process"/>
    <property type="evidence" value="ECO:0007669"/>
    <property type="project" value="InterPro"/>
</dbReference>
<gene>
    <name evidence="6" type="ORF">DCC88_04670</name>
</gene>
<feature type="domain" description="Thiamin pyrophosphokinase catalytic" evidence="5">
    <location>
        <begin position="39"/>
        <end position="145"/>
    </location>
</feature>
<keyword evidence="2" id="KW-0547">Nucleotide-binding</keyword>
<sequence>MRHKIKKFIIFLNGTYASSHIRVLSHNTYSTTIDKIKNETLYAADGGLNYVIKHNLNSQKIIYIGDNDSLSRKSKKFLDKKNLNINNYNSKTEYNELTALNKDKCFSDFAAILDLILKDNLKNQVFIEIFYGLGGRKDHEMANLLEAEKFLLDLPQGGLCYFHGGVILSTIDCMIYSEKNLSFSVFSKYKKCEIEISGAKYEGHILLERPSHGLSNQSTANEVLFKPLGSLITIYF</sequence>
<organism evidence="6 7">
    <name type="scientific">Spirobacillus cienkowskii</name>
    <dbReference type="NCBI Taxonomy" id="495820"/>
    <lineage>
        <taxon>Bacteria</taxon>
        <taxon>Pseudomonadati</taxon>
        <taxon>Bdellovibrionota</taxon>
        <taxon>Oligoflexia</taxon>
        <taxon>Silvanigrellales</taxon>
        <taxon>Spirobacillus</taxon>
    </lineage>
</organism>
<dbReference type="Gene3D" id="3.40.50.10240">
    <property type="entry name" value="Thiamin pyrophosphokinase, catalytic domain"/>
    <property type="match status" value="1"/>
</dbReference>
<dbReference type="InterPro" id="IPR036759">
    <property type="entry name" value="TPK_catalytic_sf"/>
</dbReference>
<evidence type="ECO:0000256" key="2">
    <source>
        <dbReference type="ARBA" id="ARBA00022741"/>
    </source>
</evidence>
<evidence type="ECO:0000256" key="3">
    <source>
        <dbReference type="ARBA" id="ARBA00022777"/>
    </source>
</evidence>
<dbReference type="Pfam" id="PF04263">
    <property type="entry name" value="TPK_catalytic"/>
    <property type="match status" value="1"/>
</dbReference>
<keyword evidence="4" id="KW-0067">ATP-binding</keyword>
<proteinExistence type="predicted"/>
<dbReference type="GO" id="GO:0016301">
    <property type="term" value="F:kinase activity"/>
    <property type="evidence" value="ECO:0007669"/>
    <property type="project" value="UniProtKB-KW"/>
</dbReference>
<dbReference type="RefSeq" id="WP_338637077.1">
    <property type="nucleotide sequence ID" value="NZ_CP146516.1"/>
</dbReference>
<protein>
    <recommendedName>
        <fullName evidence="5">Thiamin pyrophosphokinase catalytic domain-containing protein</fullName>
    </recommendedName>
</protein>
<reference evidence="6" key="1">
    <citation type="submission" date="2018-04" db="EMBL/GenBank/DDBJ databases">
        <title>Draft genome sequence of the Candidatus Spirobacillus cienkowskii, a pathogen of freshwater Daphnia species, reconstructed from hemolymph metagenomic reads.</title>
        <authorList>
            <person name="Bresciani L."/>
            <person name="Lemos L.N."/>
            <person name="Wale N."/>
            <person name="Lin J.Y."/>
            <person name="Fernandes G.R."/>
            <person name="Duffy M.A."/>
            <person name="Rodrigues J.M."/>
        </authorList>
    </citation>
    <scope>NUCLEOTIDE SEQUENCE [LARGE SCALE GENOMIC DNA]</scope>
    <source>
        <strain evidence="6">Binning01</strain>
    </source>
</reference>
<dbReference type="AlphaFoldDB" id="A0A369KZE8"/>
<evidence type="ECO:0000256" key="1">
    <source>
        <dbReference type="ARBA" id="ARBA00022679"/>
    </source>
</evidence>
<dbReference type="GO" id="GO:0004788">
    <property type="term" value="F:thiamine diphosphokinase activity"/>
    <property type="evidence" value="ECO:0007669"/>
    <property type="project" value="InterPro"/>
</dbReference>
<evidence type="ECO:0000313" key="6">
    <source>
        <dbReference type="EMBL" id="RDB36576.1"/>
    </source>
</evidence>
<comment type="caution">
    <text evidence="6">The sequence shown here is derived from an EMBL/GenBank/DDBJ whole genome shotgun (WGS) entry which is preliminary data.</text>
</comment>
<keyword evidence="1" id="KW-0808">Transferase</keyword>
<name>A0A369KZE8_9BACT</name>
<dbReference type="SUPFAM" id="SSF63999">
    <property type="entry name" value="Thiamin pyrophosphokinase, catalytic domain"/>
    <property type="match status" value="1"/>
</dbReference>
<dbReference type="InterPro" id="IPR007371">
    <property type="entry name" value="TPK_catalytic"/>
</dbReference>
<dbReference type="Proteomes" id="UP000253934">
    <property type="component" value="Unassembled WGS sequence"/>
</dbReference>
<evidence type="ECO:0000256" key="4">
    <source>
        <dbReference type="ARBA" id="ARBA00022840"/>
    </source>
</evidence>
<keyword evidence="7" id="KW-1185">Reference proteome</keyword>
<evidence type="ECO:0000313" key="7">
    <source>
        <dbReference type="Proteomes" id="UP000253934"/>
    </source>
</evidence>
<dbReference type="GO" id="GO:0005524">
    <property type="term" value="F:ATP binding"/>
    <property type="evidence" value="ECO:0007669"/>
    <property type="project" value="UniProtKB-KW"/>
</dbReference>
<accession>A0A369KZE8</accession>
<evidence type="ECO:0000259" key="5">
    <source>
        <dbReference type="Pfam" id="PF04263"/>
    </source>
</evidence>